<dbReference type="InterPro" id="IPR050865">
    <property type="entry name" value="BEACH_Domain"/>
</dbReference>
<name>A0A8K9XL29_ONCMY</name>
<evidence type="ECO:0000256" key="4">
    <source>
        <dbReference type="ARBA" id="ARBA00022737"/>
    </source>
</evidence>
<dbReference type="Pfam" id="PF16057">
    <property type="entry name" value="DUF4800"/>
    <property type="match status" value="1"/>
</dbReference>
<protein>
    <recommendedName>
        <fullName evidence="6">Neurobeachin-like protein 2</fullName>
    </recommendedName>
</protein>
<dbReference type="PANTHER" id="PTHR13743">
    <property type="entry name" value="BEIGE/BEACH-RELATED"/>
    <property type="match status" value="1"/>
</dbReference>
<dbReference type="SUPFAM" id="SSF49899">
    <property type="entry name" value="Concanavalin A-like lectins/glucanases"/>
    <property type="match status" value="1"/>
</dbReference>
<proteinExistence type="inferred from homology"/>
<keyword evidence="3 7" id="KW-0853">WD repeat</keyword>
<dbReference type="Pfam" id="PF20426">
    <property type="entry name" value="NBCH_WD40"/>
    <property type="match status" value="1"/>
</dbReference>
<dbReference type="Pfam" id="PF02138">
    <property type="entry name" value="Beach"/>
    <property type="match status" value="1"/>
</dbReference>
<evidence type="ECO:0000256" key="1">
    <source>
        <dbReference type="ARBA" id="ARBA00004240"/>
    </source>
</evidence>
<feature type="domain" description="BEACH-type PH" evidence="9">
    <location>
        <begin position="1463"/>
        <end position="1563"/>
    </location>
</feature>
<dbReference type="SUPFAM" id="SSF50978">
    <property type="entry name" value="WD40 repeat-like"/>
    <property type="match status" value="1"/>
</dbReference>
<accession>A0A8K9XL29</accession>
<dbReference type="GO" id="GO:0016020">
    <property type="term" value="C:membrane"/>
    <property type="evidence" value="ECO:0007669"/>
    <property type="project" value="TreeGrafter"/>
</dbReference>
<feature type="domain" description="BEACH" evidence="8">
    <location>
        <begin position="1576"/>
        <end position="1868"/>
    </location>
</feature>
<dbReference type="Ensembl" id="ENSOMYT00000157485.1">
    <property type="protein sequence ID" value="ENSOMYP00000134082.1"/>
    <property type="gene ID" value="ENSOMYG00000070528.1"/>
</dbReference>
<dbReference type="Gene3D" id="2.130.10.10">
    <property type="entry name" value="YVTN repeat-like/Quinoprotein amine dehydrogenase"/>
    <property type="match status" value="1"/>
</dbReference>
<keyword evidence="4" id="KW-0677">Repeat</keyword>
<evidence type="ECO:0000256" key="3">
    <source>
        <dbReference type="ARBA" id="ARBA00022574"/>
    </source>
</evidence>
<dbReference type="InterPro" id="IPR015943">
    <property type="entry name" value="WD40/YVTN_repeat-like_dom_sf"/>
</dbReference>
<dbReference type="GO" id="GO:0008104">
    <property type="term" value="P:intracellular protein localization"/>
    <property type="evidence" value="ECO:0007669"/>
    <property type="project" value="TreeGrafter"/>
</dbReference>
<dbReference type="PANTHER" id="PTHR13743:SF111">
    <property type="entry name" value="NEUROBEACHIN-LIKE PROTEIN 2"/>
    <property type="match status" value="1"/>
</dbReference>
<evidence type="ECO:0000256" key="7">
    <source>
        <dbReference type="PROSITE-ProRule" id="PRU00221"/>
    </source>
</evidence>
<dbReference type="Pfam" id="PF15787">
    <property type="entry name" value="DUF4704"/>
    <property type="match status" value="1"/>
</dbReference>
<dbReference type="Gene3D" id="2.30.29.30">
    <property type="entry name" value="Pleckstrin-homology domain (PH domain)/Phosphotyrosine-binding domain (PTB)"/>
    <property type="match status" value="1"/>
</dbReference>
<dbReference type="CDD" id="cd01201">
    <property type="entry name" value="PH_BEACH"/>
    <property type="match status" value="1"/>
</dbReference>
<evidence type="ECO:0000256" key="6">
    <source>
        <dbReference type="ARBA" id="ARBA00068540"/>
    </source>
</evidence>
<dbReference type="GO" id="GO:0019901">
    <property type="term" value="F:protein kinase binding"/>
    <property type="evidence" value="ECO:0007669"/>
    <property type="project" value="TreeGrafter"/>
</dbReference>
<dbReference type="Proteomes" id="UP000694395">
    <property type="component" value="Chromosome 2"/>
</dbReference>
<dbReference type="PROSITE" id="PS50197">
    <property type="entry name" value="BEACH"/>
    <property type="match status" value="1"/>
</dbReference>
<dbReference type="GO" id="GO:0005829">
    <property type="term" value="C:cytosol"/>
    <property type="evidence" value="ECO:0007669"/>
    <property type="project" value="TreeGrafter"/>
</dbReference>
<evidence type="ECO:0000259" key="8">
    <source>
        <dbReference type="PROSITE" id="PS50197"/>
    </source>
</evidence>
<dbReference type="FunFam" id="2.130.10.10:FF:001375">
    <property type="entry name" value="Neurobeachin-like protein 2"/>
    <property type="match status" value="1"/>
</dbReference>
<comment type="subcellular location">
    <subcellularLocation>
        <location evidence="1">Endoplasmic reticulum</location>
    </subcellularLocation>
</comment>
<dbReference type="GO" id="GO:0030099">
    <property type="term" value="P:myeloid cell differentiation"/>
    <property type="evidence" value="ECO:0007669"/>
    <property type="project" value="UniProtKB-ARBA"/>
</dbReference>
<dbReference type="SMART" id="SM01026">
    <property type="entry name" value="Beach"/>
    <property type="match status" value="1"/>
</dbReference>
<dbReference type="InterPro" id="IPR011993">
    <property type="entry name" value="PH-like_dom_sf"/>
</dbReference>
<keyword evidence="5" id="KW-0256">Endoplasmic reticulum</keyword>
<evidence type="ECO:0000256" key="2">
    <source>
        <dbReference type="ARBA" id="ARBA00008498"/>
    </source>
</evidence>
<dbReference type="GO" id="GO:0005783">
    <property type="term" value="C:endoplasmic reticulum"/>
    <property type="evidence" value="ECO:0007669"/>
    <property type="project" value="UniProtKB-SubCell"/>
</dbReference>
<keyword evidence="11" id="KW-1185">Reference proteome</keyword>
<organism evidence="10 11">
    <name type="scientific">Oncorhynchus mykiss</name>
    <name type="common">Rainbow trout</name>
    <name type="synonym">Salmo gairdneri</name>
    <dbReference type="NCBI Taxonomy" id="8022"/>
    <lineage>
        <taxon>Eukaryota</taxon>
        <taxon>Metazoa</taxon>
        <taxon>Chordata</taxon>
        <taxon>Craniata</taxon>
        <taxon>Vertebrata</taxon>
        <taxon>Euteleostomi</taxon>
        <taxon>Actinopterygii</taxon>
        <taxon>Neopterygii</taxon>
        <taxon>Teleostei</taxon>
        <taxon>Protacanthopterygii</taxon>
        <taxon>Salmoniformes</taxon>
        <taxon>Salmonidae</taxon>
        <taxon>Salmoninae</taxon>
        <taxon>Oncorhynchus</taxon>
    </lineage>
</organism>
<evidence type="ECO:0000256" key="5">
    <source>
        <dbReference type="ARBA" id="ARBA00022824"/>
    </source>
</evidence>
<dbReference type="FunFam" id="1.10.1540.10:FF:000001">
    <property type="entry name" value="neurobeachin isoform X1"/>
    <property type="match status" value="1"/>
</dbReference>
<dbReference type="Pfam" id="PF14844">
    <property type="entry name" value="PH_BEACH"/>
    <property type="match status" value="1"/>
</dbReference>
<evidence type="ECO:0000313" key="10">
    <source>
        <dbReference type="Ensembl" id="ENSOMYP00000134082.1"/>
    </source>
</evidence>
<dbReference type="PROSITE" id="PS51783">
    <property type="entry name" value="PH_BEACH"/>
    <property type="match status" value="1"/>
</dbReference>
<dbReference type="InterPro" id="IPR036322">
    <property type="entry name" value="WD40_repeat_dom_sf"/>
</dbReference>
<dbReference type="InterPro" id="IPR036372">
    <property type="entry name" value="BEACH_dom_sf"/>
</dbReference>
<reference evidence="10" key="3">
    <citation type="submission" date="2025-09" db="UniProtKB">
        <authorList>
            <consortium name="Ensembl"/>
        </authorList>
    </citation>
    <scope>IDENTIFICATION</scope>
</reference>
<feature type="repeat" description="WD" evidence="7">
    <location>
        <begin position="2059"/>
        <end position="2100"/>
    </location>
</feature>
<evidence type="ECO:0000259" key="9">
    <source>
        <dbReference type="PROSITE" id="PS51783"/>
    </source>
</evidence>
<reference evidence="10" key="2">
    <citation type="submission" date="2025-08" db="UniProtKB">
        <authorList>
            <consortium name="Ensembl"/>
        </authorList>
    </citation>
    <scope>IDENTIFICATION</scope>
</reference>
<reference evidence="10" key="1">
    <citation type="submission" date="2020-07" db="EMBL/GenBank/DDBJ databases">
        <title>A long reads based de novo assembly of the rainbow trout Arlee double haploid line genome.</title>
        <authorList>
            <person name="Gao G."/>
            <person name="Palti Y."/>
        </authorList>
    </citation>
    <scope>NUCLEOTIDE SEQUENCE [LARGE SCALE GENOMIC DNA]</scope>
</reference>
<dbReference type="InterPro" id="IPR001680">
    <property type="entry name" value="WD40_rpt"/>
</dbReference>
<dbReference type="InterPro" id="IPR046851">
    <property type="entry name" value="NBCH_WD40"/>
</dbReference>
<evidence type="ECO:0000313" key="11">
    <source>
        <dbReference type="Proteomes" id="UP000694395"/>
    </source>
</evidence>
<dbReference type="InterPro" id="IPR013320">
    <property type="entry name" value="ConA-like_dom_sf"/>
</dbReference>
<dbReference type="SUPFAM" id="SSF81837">
    <property type="entry name" value="BEACH domain"/>
    <property type="match status" value="1"/>
</dbReference>
<dbReference type="GeneTree" id="ENSGT00940000158454"/>
<dbReference type="InterPro" id="IPR031570">
    <property type="entry name" value="NBEA/BDCP_DUF4704"/>
</dbReference>
<dbReference type="FunFam" id="2.30.29.30:FF:000301">
    <property type="entry name" value="Neurobeachin-like protein 2"/>
    <property type="match status" value="1"/>
</dbReference>
<dbReference type="SUPFAM" id="SSF50729">
    <property type="entry name" value="PH domain-like"/>
    <property type="match status" value="1"/>
</dbReference>
<sequence length="2267" mass="254449">MLRLDFHVIKTPIINMWFTDSLSKQQSSMCRWFTDSLQDSQQIPEDLALRLVHLQGAVISGSKVKHSYCTSLQNCVCVLTHMYGIYAFQKNGLLSITLQSVEDLLSVLRAWCLRTSSNPKDPTLLRLTLQCLTAMVHTLHSSSPAERRLEIRTVLDGYFQVVATAVGGAAAGIVVVVGVTADGQSWEEHLITLQSHMLTSVPEILQCSDRPVLQAIFLNNNCFEHILRLIQNSKGVCDLTTRLLTDTEVEVDQVLSLRDHVEIGLTPVYICVSVFFSLQEVFKERIGYSQLFDVLKSQGQPTKRLLQELMNMAVEGEHAHAHHLGVSNDQPLLLLLQWLPDLAPQRDLQLLVAQWLAAVCGGSLACRTVAVEAGLVGAVLHVLSQPQRLDRQCADGLLGMLQDMGSLCLRPAELKSLLRLLRPLDQDVLAGKRTGTHPYCARIIRVLAAMAAREGRNSALQYFDLTHPLAGIMVPTVQRWPGSGFSFHAWLWAATRGMGKGPRRKQLYSLLTAGGTGLEAFFTMEGVLVVAVCTKKDYMVVSLPEHPLTDCCWHSVDIVHIPGRRPFGQNLVTIYIDGEQRKTAQLRFPSLNEPFTSCCIGSAGHRTTTTTTSPTLPPPSLHPAEMGFPAHAPPITRSQSFPASFAAGRWGPGSLRDAPVHTIPAGLQDTEWGTPTSLDGLLGTAFICHEALQPAHTKALYTAGPNHVSLFKADGELSDLNSKLLLYYTPQAFKSQICVDLSPNHQYNGRLTGHRVVNWDIKDVLNTVGGMGVLLPLLEQVCEPEQAEGGGQETSDLLGPELTCNGRLERNSVAAFLLMVKNLIRHHPVNQESLLNCHGPSIIGAMLTKVPGSMMDMSVLMACQFLLEQVSSEENSPLLLQLYQHLLFDFRIWSSSHFAVCLGHVQYLSSVIKDGKQRMRKKYGVQYILDTIRTHYSVEKDGSPLSDEKQTVQISLFSLLRDFLLKCPNAEELHSILAYTLAIGEEQQVDTLTETFYLSRRSVLLFISCSPPWSLTQVLYKILKSERVSERAKQRVKLKDFGYLGLVCFLGDVPVTMTTVRCLYEQVLATDATPNFRDLLAVVHLSHRAELTVRLDVCRKQMPEEELCNLLTNIVFSVLWCGSGSEGGEDAVWRERGQVFSVLTKLGSSCQLVRPPDDIKCSLLEMMLESSLSDLRDSQGVSLPYFPSLLRLLRLLQDFLFSEGTDNQALWSEKVQYCTMVHTLSASQMAGPNGGHTETFSQLVPIVRTLLDQHADPVTLHGLLPSLPVTNGSPTFAQDLQSYSHTVEWLDFYQRHPTMEQYELDQFGKSHDLMSNFWNSCFDDLMSTAIRRDKERTYSKDKFQEVIVDPYLRRVRSENSRYHSGQKQSSGQQGVVWRHWESLRRLLTSERGAWVKWKLSSAETYSKMRLKLVPNYQYDTHQEASAFRDNMGTSEPLPLAVAKEAKVSDMEDDQLGEEDIDDSQKEKLVLSEDCELITIVAVIPGRLEVTTHHLYFYDASSEKEETEEGIGFDFKRPLSQLREVHLRRYNLRRSAVELFFIDQSHYFINFKKKVRNMVYSRILGLRPPNLFYFGSRSPQELLKASGLTQRWVCREISNFEYLMQLNTISGRTYNDLSQYPVFPWVLSDYTSPDLDLENPAVFRDLSKPMGVVNPRHAQNVREKYESFEDSTGTIDKFHYGTHYSNAAGVMHYMIRMEPFTTLHIQLQSGRFDCADRQFHSVAAAWQARMESPADVKELIPEFFYFPEFLQNINGFDLGSLQMTQNNVTDVLLPQWALSREDFIRKHRKALECEHVSSHLHEWIDLIFGCKQRGEEAVEALNVFYYCTYEGAVDLDAIANETERKALEGIISNFGQTPCQLLKEPHPPRMSSENASRRQARMDTLPPNLFEQLDKLRPFKEEFWGESYQNCLTLVQYGASFDCLPPCSLPTLWLPYDKNIANYFTFTKDPTVANPKTQRFLSGLFAPGVDLSTQVLVVSNDGRLLFSGGHWDCSLRVTQLGKGKLVGRICRHIDVVTCLALDLCGIYLISGSRDTSCIVWQVLQQGEFSSGLSPRPVQVLCGHDQEVTCVAISTELDMAVSGSKDGTLIIHSVRRGQFLRTLRPPGESCLPARVTELQVGMEGHIVVQTALEGRTAGKERYSLHVYSVNGCLLSSVSLEEEVTALYLVPEYIILGTQQGNLHIRHLYSLALAVSPLPLKVAVRSVSVTRESSHILVGLQDGKLIVVGAGKPEEVRSGQFSRRLWGSTRRISQVSSGETEYNPTETSGK</sequence>
<dbReference type="CDD" id="cd06071">
    <property type="entry name" value="Beach"/>
    <property type="match status" value="1"/>
</dbReference>
<dbReference type="InterPro" id="IPR023362">
    <property type="entry name" value="PH-BEACH_dom"/>
</dbReference>
<comment type="similarity">
    <text evidence="2">Belongs to the WD repeat neurobeachin family.</text>
</comment>
<dbReference type="SMART" id="SM00320">
    <property type="entry name" value="WD40"/>
    <property type="match status" value="4"/>
</dbReference>
<dbReference type="Gene3D" id="1.10.1540.10">
    <property type="entry name" value="BEACH domain"/>
    <property type="match status" value="1"/>
</dbReference>
<dbReference type="InterPro" id="IPR000409">
    <property type="entry name" value="BEACH_dom"/>
</dbReference>
<dbReference type="PROSITE" id="PS50082">
    <property type="entry name" value="WD_REPEATS_2"/>
    <property type="match status" value="1"/>
</dbReference>